<gene>
    <name evidence="2" type="ORF">Ahy_Scaffold1g106960</name>
</gene>
<organism evidence="2 3">
    <name type="scientific">Arachis hypogaea</name>
    <name type="common">Peanut</name>
    <dbReference type="NCBI Taxonomy" id="3818"/>
    <lineage>
        <taxon>Eukaryota</taxon>
        <taxon>Viridiplantae</taxon>
        <taxon>Streptophyta</taxon>
        <taxon>Embryophyta</taxon>
        <taxon>Tracheophyta</taxon>
        <taxon>Spermatophyta</taxon>
        <taxon>Magnoliopsida</taxon>
        <taxon>eudicotyledons</taxon>
        <taxon>Gunneridae</taxon>
        <taxon>Pentapetalae</taxon>
        <taxon>rosids</taxon>
        <taxon>fabids</taxon>
        <taxon>Fabales</taxon>
        <taxon>Fabaceae</taxon>
        <taxon>Papilionoideae</taxon>
        <taxon>50 kb inversion clade</taxon>
        <taxon>dalbergioids sensu lato</taxon>
        <taxon>Dalbergieae</taxon>
        <taxon>Pterocarpus clade</taxon>
        <taxon>Arachis</taxon>
    </lineage>
</organism>
<keyword evidence="3" id="KW-1185">Reference proteome</keyword>
<name>A0A444WTP7_ARAHY</name>
<feature type="region of interest" description="Disordered" evidence="1">
    <location>
        <begin position="1"/>
        <end position="25"/>
    </location>
</feature>
<reference evidence="2 3" key="1">
    <citation type="submission" date="2019-01" db="EMBL/GenBank/DDBJ databases">
        <title>Sequencing of cultivated peanut Arachis hypogaea provides insights into genome evolution and oil improvement.</title>
        <authorList>
            <person name="Chen X."/>
        </authorList>
    </citation>
    <scope>NUCLEOTIDE SEQUENCE [LARGE SCALE GENOMIC DNA]</scope>
    <source>
        <strain evidence="3">cv. Fuhuasheng</strain>
        <tissue evidence="2">Leaves</tissue>
    </source>
</reference>
<proteinExistence type="predicted"/>
<evidence type="ECO:0000313" key="3">
    <source>
        <dbReference type="Proteomes" id="UP000289738"/>
    </source>
</evidence>
<dbReference type="EMBL" id="SDMP01000021">
    <property type="protein sequence ID" value="RYQ80798.1"/>
    <property type="molecule type" value="Genomic_DNA"/>
</dbReference>
<protein>
    <submittedName>
        <fullName evidence="2">Uncharacterized protein</fullName>
    </submittedName>
</protein>
<dbReference type="AlphaFoldDB" id="A0A444WTP7"/>
<evidence type="ECO:0000256" key="1">
    <source>
        <dbReference type="SAM" id="MobiDB-lite"/>
    </source>
</evidence>
<comment type="caution">
    <text evidence="2">The sequence shown here is derived from an EMBL/GenBank/DDBJ whole genome shotgun (WGS) entry which is preliminary data.</text>
</comment>
<sequence>MSTAMTWRRRPSRGRNCGCSLGRGS</sequence>
<dbReference type="Proteomes" id="UP000289738">
    <property type="component" value="Unassembled WGS sequence"/>
</dbReference>
<accession>A0A444WTP7</accession>
<evidence type="ECO:0000313" key="2">
    <source>
        <dbReference type="EMBL" id="RYQ80798.1"/>
    </source>
</evidence>